<evidence type="ECO:0000256" key="3">
    <source>
        <dbReference type="ARBA" id="ARBA00022475"/>
    </source>
</evidence>
<dbReference type="InterPro" id="IPR001991">
    <property type="entry name" value="Na-dicarboxylate_symporter"/>
</dbReference>
<comment type="subcellular location">
    <subcellularLocation>
        <location evidence="1">Cell membrane</location>
        <topology evidence="1">Multi-pass membrane protein</topology>
    </subcellularLocation>
</comment>
<reference evidence="9 10" key="1">
    <citation type="submission" date="2020-03" db="EMBL/GenBank/DDBJ databases">
        <title>Genomic Encyclopedia of Type Strains, Phase IV (KMG-IV): sequencing the most valuable type-strain genomes for metagenomic binning, comparative biology and taxonomic classification.</title>
        <authorList>
            <person name="Goeker M."/>
        </authorList>
    </citation>
    <scope>NUCLEOTIDE SEQUENCE [LARGE SCALE GENOMIC DNA]</scope>
    <source>
        <strain evidence="9 10">DSM 7225</strain>
    </source>
</reference>
<evidence type="ECO:0000256" key="4">
    <source>
        <dbReference type="ARBA" id="ARBA00022692"/>
    </source>
</evidence>
<evidence type="ECO:0000256" key="1">
    <source>
        <dbReference type="ARBA" id="ARBA00004651"/>
    </source>
</evidence>
<keyword evidence="3" id="KW-1003">Cell membrane</keyword>
<feature type="transmembrane region" description="Helical" evidence="7">
    <location>
        <begin position="79"/>
        <end position="102"/>
    </location>
</feature>
<keyword evidence="6 7" id="KW-0472">Membrane</keyword>
<proteinExistence type="predicted"/>
<evidence type="ECO:0000313" key="10">
    <source>
        <dbReference type="Proteomes" id="UP000531251"/>
    </source>
</evidence>
<dbReference type="Gene3D" id="1.10.3860.10">
    <property type="entry name" value="Sodium:dicarboxylate symporter"/>
    <property type="match status" value="1"/>
</dbReference>
<feature type="transmembrane region" description="Helical" evidence="7">
    <location>
        <begin position="316"/>
        <end position="338"/>
    </location>
</feature>
<name>A0A7X6BB80_9SPHN</name>
<sequence length="421" mass="42916">MSQPTRILLSLLAGLAAGAALAAFSPQWGLTIAGWAQPVGQAWLNGLQMTIVPLVVALLITGVTATAEAAAAGRLAGRAIALYVVLLFCSALLAAVLTPLFLKIAPLPQESAASLRAALTGAEKIGPVPPLGEFLAAIIPANIVKAAAENAFLSLIIFSLVFAFAITRVAAESRALLTNFFVAVRDVMLVVIDWVLWIGPVGVFALALVVGAKAGTGAFGALFHYILIVSAVGLVVTLFAYPAAVLGGRIGLGRMFRAALPSQAVALSTQSSLATLPVMIEGAEEVGVPVAVSGVTMPLAVAIFRSTGPAMNFAVAIYVAEWFGVPLHPATLLVGAVVATLTSLGSVSLPGTVSYVSAISPVAATIGAPITPLGLLVAVETLPDIMRTVGNVTWDLATTIWLSRKAGAQPGSGDAILRHEA</sequence>
<dbReference type="AlphaFoldDB" id="A0A7X6BB80"/>
<feature type="transmembrane region" description="Helical" evidence="7">
    <location>
        <begin position="286"/>
        <end position="304"/>
    </location>
</feature>
<dbReference type="GO" id="GO:0015293">
    <property type="term" value="F:symporter activity"/>
    <property type="evidence" value="ECO:0007669"/>
    <property type="project" value="UniProtKB-KW"/>
</dbReference>
<evidence type="ECO:0000256" key="8">
    <source>
        <dbReference type="SAM" id="SignalP"/>
    </source>
</evidence>
<comment type="caution">
    <text evidence="9">The sequence shown here is derived from an EMBL/GenBank/DDBJ whole genome shotgun (WGS) entry which is preliminary data.</text>
</comment>
<dbReference type="EMBL" id="JAATJB010000001">
    <property type="protein sequence ID" value="NJB95865.1"/>
    <property type="molecule type" value="Genomic_DNA"/>
</dbReference>
<dbReference type="SUPFAM" id="SSF118215">
    <property type="entry name" value="Proton glutamate symport protein"/>
    <property type="match status" value="1"/>
</dbReference>
<keyword evidence="8" id="KW-0732">Signal</keyword>
<feature type="chain" id="PRO_5031514492" evidence="8">
    <location>
        <begin position="23"/>
        <end position="421"/>
    </location>
</feature>
<keyword evidence="5 7" id="KW-1133">Transmembrane helix</keyword>
<dbReference type="PANTHER" id="PTHR42865:SF7">
    <property type="entry name" value="PROTON_GLUTAMATE-ASPARTATE SYMPORTER"/>
    <property type="match status" value="1"/>
</dbReference>
<evidence type="ECO:0000313" key="9">
    <source>
        <dbReference type="EMBL" id="NJB95865.1"/>
    </source>
</evidence>
<dbReference type="PANTHER" id="PTHR42865">
    <property type="entry name" value="PROTON/GLUTAMATE-ASPARTATE SYMPORTER"/>
    <property type="match status" value="1"/>
</dbReference>
<keyword evidence="2" id="KW-0813">Transport</keyword>
<evidence type="ECO:0000256" key="2">
    <source>
        <dbReference type="ARBA" id="ARBA00022448"/>
    </source>
</evidence>
<dbReference type="Proteomes" id="UP000531251">
    <property type="component" value="Unassembled WGS sequence"/>
</dbReference>
<evidence type="ECO:0000256" key="7">
    <source>
        <dbReference type="SAM" id="Phobius"/>
    </source>
</evidence>
<organism evidence="9 10">
    <name type="scientific">Sphingomonas trueperi</name>
    <dbReference type="NCBI Taxonomy" id="53317"/>
    <lineage>
        <taxon>Bacteria</taxon>
        <taxon>Pseudomonadati</taxon>
        <taxon>Pseudomonadota</taxon>
        <taxon>Alphaproteobacteria</taxon>
        <taxon>Sphingomonadales</taxon>
        <taxon>Sphingomonadaceae</taxon>
        <taxon>Sphingomonas</taxon>
    </lineage>
</organism>
<keyword evidence="10" id="KW-1185">Reference proteome</keyword>
<feature type="transmembrane region" description="Helical" evidence="7">
    <location>
        <begin position="358"/>
        <end position="379"/>
    </location>
</feature>
<dbReference type="RefSeq" id="WP_125975511.1">
    <property type="nucleotide sequence ID" value="NZ_BAAADY010000008.1"/>
</dbReference>
<feature type="transmembrane region" description="Helical" evidence="7">
    <location>
        <begin position="151"/>
        <end position="171"/>
    </location>
</feature>
<dbReference type="Pfam" id="PF00375">
    <property type="entry name" value="SDF"/>
    <property type="match status" value="1"/>
</dbReference>
<accession>A0A7X6BB80</accession>
<feature type="transmembrane region" description="Helical" evidence="7">
    <location>
        <begin position="183"/>
        <end position="210"/>
    </location>
</feature>
<feature type="signal peptide" evidence="8">
    <location>
        <begin position="1"/>
        <end position="22"/>
    </location>
</feature>
<feature type="transmembrane region" description="Helical" evidence="7">
    <location>
        <begin position="46"/>
        <end position="67"/>
    </location>
</feature>
<gene>
    <name evidence="9" type="ORF">GGR89_000157</name>
</gene>
<dbReference type="InterPro" id="IPR036458">
    <property type="entry name" value="Na:dicarbo_symporter_sf"/>
</dbReference>
<keyword evidence="4 7" id="KW-0812">Transmembrane</keyword>
<dbReference type="PRINTS" id="PR00173">
    <property type="entry name" value="EDTRNSPORT"/>
</dbReference>
<feature type="transmembrane region" description="Helical" evidence="7">
    <location>
        <begin position="222"/>
        <end position="246"/>
    </location>
</feature>
<evidence type="ECO:0000256" key="6">
    <source>
        <dbReference type="ARBA" id="ARBA00023136"/>
    </source>
</evidence>
<dbReference type="GO" id="GO:0005886">
    <property type="term" value="C:plasma membrane"/>
    <property type="evidence" value="ECO:0007669"/>
    <property type="project" value="UniProtKB-SubCell"/>
</dbReference>
<evidence type="ECO:0000256" key="5">
    <source>
        <dbReference type="ARBA" id="ARBA00022989"/>
    </source>
</evidence>
<protein>
    <submittedName>
        <fullName evidence="9">Na+/H+-dicarboxylate symporter</fullName>
    </submittedName>
</protein>